<comment type="cofactor">
    <cofactor evidence="1">
        <name>Mg(2+)</name>
        <dbReference type="ChEBI" id="CHEBI:18420"/>
    </cofactor>
</comment>
<evidence type="ECO:0000256" key="2">
    <source>
        <dbReference type="ARBA" id="ARBA00001964"/>
    </source>
</evidence>
<dbReference type="PANTHER" id="PTHR23152">
    <property type="entry name" value="2-OXOGLUTARATE DEHYDROGENASE"/>
    <property type="match status" value="1"/>
</dbReference>
<comment type="function">
    <text evidence="12">The 2-oxoglutarate dehydrogenase complex catalyzes the overall conversion of 2-oxoglutarate to succinyl-CoA and CO(2). It contains multiple copies of three enzymatic components: 2-oxoglutarate dehydrogenase (E1), dihydrolipoamide succinyltransferase (E2) and lipoamide dehydrogenase (E3).</text>
</comment>
<dbReference type="PIRSF" id="PIRSF000157">
    <property type="entry name" value="Oxoglu_dh_E1"/>
    <property type="match status" value="1"/>
</dbReference>
<dbReference type="GO" id="GO:0004591">
    <property type="term" value="F:oxoglutarate dehydrogenase (succinyl-transferring) activity"/>
    <property type="evidence" value="ECO:0007669"/>
    <property type="project" value="UniProtKB-EC"/>
</dbReference>
<evidence type="ECO:0000259" key="16">
    <source>
        <dbReference type="SMART" id="SM00861"/>
    </source>
</evidence>
<evidence type="ECO:0000256" key="14">
    <source>
        <dbReference type="ARBA" id="ARBA00042984"/>
    </source>
</evidence>
<dbReference type="SMART" id="SM00861">
    <property type="entry name" value="Transket_pyr"/>
    <property type="match status" value="1"/>
</dbReference>
<evidence type="ECO:0000256" key="13">
    <source>
        <dbReference type="ARBA" id="ARBA00040267"/>
    </source>
</evidence>
<dbReference type="Gene3D" id="3.40.50.12470">
    <property type="match status" value="1"/>
</dbReference>
<dbReference type="InterPro" id="IPR031717">
    <property type="entry name" value="ODO-1/KGD_C"/>
</dbReference>
<dbReference type="GO" id="GO:0030976">
    <property type="term" value="F:thiamine pyrophosphate binding"/>
    <property type="evidence" value="ECO:0007669"/>
    <property type="project" value="InterPro"/>
</dbReference>
<dbReference type="NCBIfam" id="NF006914">
    <property type="entry name" value="PRK09404.1"/>
    <property type="match status" value="1"/>
</dbReference>
<comment type="similarity">
    <text evidence="4">Belongs to the alpha-ketoglutarate dehydrogenase family.</text>
</comment>
<feature type="domain" description="Transketolase-like pyrimidine-binding" evidence="16">
    <location>
        <begin position="629"/>
        <end position="840"/>
    </location>
</feature>
<evidence type="ECO:0000256" key="12">
    <source>
        <dbReference type="ARBA" id="ARBA00037426"/>
    </source>
</evidence>
<dbReference type="Pfam" id="PF02779">
    <property type="entry name" value="Transket_pyr"/>
    <property type="match status" value="1"/>
</dbReference>
<protein>
    <recommendedName>
        <fullName evidence="13">2-oxoglutarate dehydrogenase, mitochondrial</fullName>
        <ecNumber evidence="5">1.2.4.2</ecNumber>
    </recommendedName>
    <alternativeName>
        <fullName evidence="14">2-oxoglutarate dehydrogenase complex component E1</fullName>
    </alternativeName>
</protein>
<dbReference type="GO" id="GO:0005739">
    <property type="term" value="C:mitochondrion"/>
    <property type="evidence" value="ECO:0007669"/>
    <property type="project" value="UniProtKB-SubCell"/>
</dbReference>
<dbReference type="OrthoDB" id="413077at2759"/>
<evidence type="ECO:0000256" key="8">
    <source>
        <dbReference type="ARBA" id="ARBA00022946"/>
    </source>
</evidence>
<dbReference type="InterPro" id="IPR032106">
    <property type="entry name" value="2-oxogl_dehyd_N"/>
</dbReference>
<dbReference type="STRING" id="667725.A0A0L0FYF8"/>
<name>A0A0L0FYF8_9EUKA</name>
<dbReference type="Pfam" id="PF00676">
    <property type="entry name" value="E1_dh"/>
    <property type="match status" value="1"/>
</dbReference>
<evidence type="ECO:0000313" key="17">
    <source>
        <dbReference type="EMBL" id="KNC81576.1"/>
    </source>
</evidence>
<dbReference type="GO" id="GO:0045252">
    <property type="term" value="C:oxoglutarate dehydrogenase complex"/>
    <property type="evidence" value="ECO:0007669"/>
    <property type="project" value="TreeGrafter"/>
</dbReference>
<dbReference type="FunFam" id="3.40.50.970:FF:000002">
    <property type="entry name" value="2-oxoglutarate dehydrogenase, E1 component"/>
    <property type="match status" value="1"/>
</dbReference>
<dbReference type="NCBIfam" id="TIGR00239">
    <property type="entry name" value="2oxo_dh_E1"/>
    <property type="match status" value="1"/>
</dbReference>
<keyword evidence="6" id="KW-0479">Metal-binding</keyword>
<dbReference type="PANTHER" id="PTHR23152:SF4">
    <property type="entry name" value="2-OXOADIPATE DEHYDROGENASE COMPLEX COMPONENT E1"/>
    <property type="match status" value="1"/>
</dbReference>
<dbReference type="InterPro" id="IPR042179">
    <property type="entry name" value="KGD_C_sf"/>
</dbReference>
<evidence type="ECO:0000256" key="10">
    <source>
        <dbReference type="ARBA" id="ARBA00023052"/>
    </source>
</evidence>
<keyword evidence="11" id="KW-0496">Mitochondrion</keyword>
<dbReference type="InterPro" id="IPR011603">
    <property type="entry name" value="2oxoglutarate_DH_E1"/>
</dbReference>
<keyword evidence="9" id="KW-0560">Oxidoreductase</keyword>
<evidence type="ECO:0000256" key="15">
    <source>
        <dbReference type="ARBA" id="ARBA00051911"/>
    </source>
</evidence>
<evidence type="ECO:0000313" key="18">
    <source>
        <dbReference type="Proteomes" id="UP000054560"/>
    </source>
</evidence>
<keyword evidence="7" id="KW-0460">Magnesium</keyword>
<comment type="cofactor">
    <cofactor evidence="2">
        <name>thiamine diphosphate</name>
        <dbReference type="ChEBI" id="CHEBI:58937"/>
    </cofactor>
</comment>
<dbReference type="EC" id="1.2.4.2" evidence="5"/>
<gene>
    <name evidence="17" type="ORF">SARC_06111</name>
</gene>
<evidence type="ECO:0000256" key="5">
    <source>
        <dbReference type="ARBA" id="ARBA00012280"/>
    </source>
</evidence>
<dbReference type="GO" id="GO:0006099">
    <property type="term" value="P:tricarboxylic acid cycle"/>
    <property type="evidence" value="ECO:0007669"/>
    <property type="project" value="TreeGrafter"/>
</dbReference>
<comment type="subcellular location">
    <subcellularLocation>
        <location evidence="3">Mitochondrion</location>
    </subcellularLocation>
</comment>
<keyword evidence="10" id="KW-0786">Thiamine pyrophosphate</keyword>
<organism evidence="17 18">
    <name type="scientific">Sphaeroforma arctica JP610</name>
    <dbReference type="NCBI Taxonomy" id="667725"/>
    <lineage>
        <taxon>Eukaryota</taxon>
        <taxon>Ichthyosporea</taxon>
        <taxon>Ichthyophonida</taxon>
        <taxon>Sphaeroforma</taxon>
    </lineage>
</organism>
<dbReference type="InterPro" id="IPR001017">
    <property type="entry name" value="DH_E1"/>
</dbReference>
<dbReference type="Pfam" id="PF16078">
    <property type="entry name" value="2-oxogl_dehyd_N"/>
    <property type="match status" value="1"/>
</dbReference>
<evidence type="ECO:0000256" key="9">
    <source>
        <dbReference type="ARBA" id="ARBA00023002"/>
    </source>
</evidence>
<dbReference type="Pfam" id="PF16870">
    <property type="entry name" value="OxoGdeHyase_C"/>
    <property type="match status" value="1"/>
</dbReference>
<dbReference type="GO" id="GO:0046872">
    <property type="term" value="F:metal ion binding"/>
    <property type="evidence" value="ECO:0007669"/>
    <property type="project" value="UniProtKB-KW"/>
</dbReference>
<dbReference type="GeneID" id="25906615"/>
<dbReference type="InterPro" id="IPR005475">
    <property type="entry name" value="Transketolase-like_Pyr-bd"/>
</dbReference>
<dbReference type="FunFam" id="3.40.50.12470:FF:000003">
    <property type="entry name" value="2-oxoglutarate dehydrogenase E1 component"/>
    <property type="match status" value="1"/>
</dbReference>
<dbReference type="eggNOG" id="KOG0450">
    <property type="taxonomic scope" value="Eukaryota"/>
</dbReference>
<keyword evidence="18" id="KW-1185">Reference proteome</keyword>
<evidence type="ECO:0000256" key="3">
    <source>
        <dbReference type="ARBA" id="ARBA00004173"/>
    </source>
</evidence>
<dbReference type="CDD" id="cd02016">
    <property type="entry name" value="TPP_E1_OGDC_like"/>
    <property type="match status" value="1"/>
</dbReference>
<evidence type="ECO:0000256" key="4">
    <source>
        <dbReference type="ARBA" id="ARBA00006936"/>
    </source>
</evidence>
<evidence type="ECO:0000256" key="11">
    <source>
        <dbReference type="ARBA" id="ARBA00023128"/>
    </source>
</evidence>
<dbReference type="Proteomes" id="UP000054560">
    <property type="component" value="Unassembled WGS sequence"/>
</dbReference>
<dbReference type="Gene3D" id="1.10.287.1150">
    <property type="entry name" value="TPP helical domain"/>
    <property type="match status" value="1"/>
</dbReference>
<evidence type="ECO:0000256" key="6">
    <source>
        <dbReference type="ARBA" id="ARBA00022723"/>
    </source>
</evidence>
<dbReference type="EMBL" id="KQ242019">
    <property type="protein sequence ID" value="KNC81576.1"/>
    <property type="molecule type" value="Genomic_DNA"/>
</dbReference>
<sequence>MLTTVLRAAARPMAPTACVAKSFDLLTKRYQSNSAESFMNGSNSVYMDEMYTAWKEDPSSVHKSWDSFFKSVDAGMDPGSAFAAPPGIVGKKGISAPSSSSAGAGAAAPGDKMQLAVQSLVRGFQVRGHNVAQLDPLGIMDADLSSEMPEVLVPSYYGLEEADMEKTVALGTGDNVGFLGNSKQWKLGELIKACEEVYCGTLGYEYMHILDREKCNWLRERIETPGVKWYDAEQKKTILDRLIQSDGFENFLKSKWSAEKRFGLEGLESAISGLKHAIDVGGDLGVERVVIGMPHRGRLNVLGNVVKKPLEKIFAEFSSELAPNEEGSGDVKYHLGSSLDRETRNGKPMHLSLLANPSHLEAADPVVLGKVKAEQFYRDGDTNKIIPFILHGDAAFSGQGIVYECFNLGGLTHYSVGGTIHVVCNNQIGFTTDPRFSRSSPYCTDVGKSLECPIFHCNADDPEAVVRAMQLAIEWRQHWKSDAIVDIIGYRRYGHNEIDQPSFTQPKMYSVIAKHTPALQLYKQKLMKEGVITEKDYDDMHAEYWNLCENAYNKSKTEKFRIDEWMDDRWKGFKTRFDHASVFNTGTSMDNLKHIGNIISSVPKGFSAHSGVKRVLKARKEAIDSGAGVDWATAEALAFGTLLREDYHVRLSGQDVERGTFSQRHHVLHDQNDETTYTPLENLGEGQARYSVCNSSLSEYGVLGFELGYSMANPNALVMWEGQFGDFANGAQIIFDQFLSSGEQKWLRQCGLTVLLPHGYEGQGPEHSSARLERFLQMSDDPDDVIPDMDTNARNQIQNTNWQVMNCSTPANYYHALRRQVHREFRKPLILMTPKKLLRLKACTSTLDEMADGTRFRRVINEESIPDGSPDVKRVVFCSGKVRYELMEAREKYGKQQEVAIATVEQISPFPFDLVNRQMASYPNADVVWVQEEPKNMGAWSYVNPRMETALSNSETHKGQRPRYIGRASSASTATGVKKQHKVEEEKFLSEAMDV</sequence>
<keyword evidence="8" id="KW-0809">Transit peptide</keyword>
<dbReference type="Gene3D" id="3.40.50.970">
    <property type="match status" value="1"/>
</dbReference>
<reference evidence="17 18" key="1">
    <citation type="submission" date="2011-02" db="EMBL/GenBank/DDBJ databases">
        <title>The Genome Sequence of Sphaeroforma arctica JP610.</title>
        <authorList>
            <consortium name="The Broad Institute Genome Sequencing Platform"/>
            <person name="Russ C."/>
            <person name="Cuomo C."/>
            <person name="Young S.K."/>
            <person name="Zeng Q."/>
            <person name="Gargeya S."/>
            <person name="Alvarado L."/>
            <person name="Berlin A."/>
            <person name="Chapman S.B."/>
            <person name="Chen Z."/>
            <person name="Freedman E."/>
            <person name="Gellesch M."/>
            <person name="Goldberg J."/>
            <person name="Griggs A."/>
            <person name="Gujja S."/>
            <person name="Heilman E."/>
            <person name="Heiman D."/>
            <person name="Howarth C."/>
            <person name="Mehta T."/>
            <person name="Neiman D."/>
            <person name="Pearson M."/>
            <person name="Roberts A."/>
            <person name="Saif S."/>
            <person name="Shea T."/>
            <person name="Shenoy N."/>
            <person name="Sisk P."/>
            <person name="Stolte C."/>
            <person name="Sykes S."/>
            <person name="White J."/>
            <person name="Yandava C."/>
            <person name="Burger G."/>
            <person name="Gray M.W."/>
            <person name="Holland P.W.H."/>
            <person name="King N."/>
            <person name="Lang F.B.F."/>
            <person name="Roger A.J."/>
            <person name="Ruiz-Trillo I."/>
            <person name="Haas B."/>
            <person name="Nusbaum C."/>
            <person name="Birren B."/>
        </authorList>
    </citation>
    <scope>NUCLEOTIDE SEQUENCE [LARGE SCALE GENOMIC DNA]</scope>
    <source>
        <strain evidence="17 18">JP610</strain>
    </source>
</reference>
<dbReference type="RefSeq" id="XP_014155478.1">
    <property type="nucleotide sequence ID" value="XM_014300003.1"/>
</dbReference>
<dbReference type="NCBIfam" id="NF008907">
    <property type="entry name" value="PRK12270.1"/>
    <property type="match status" value="1"/>
</dbReference>
<evidence type="ECO:0000256" key="7">
    <source>
        <dbReference type="ARBA" id="ARBA00022842"/>
    </source>
</evidence>
<dbReference type="SUPFAM" id="SSF52518">
    <property type="entry name" value="Thiamin diphosphate-binding fold (THDP-binding)"/>
    <property type="match status" value="2"/>
</dbReference>
<comment type="catalytic activity">
    <reaction evidence="15">
        <text>N(6)-[(R)-lipoyl]-L-lysyl-[protein] + 2-oxoglutarate + H(+) = N(6)-[(R)-S(8)-succinyldihydrolipoyl]-L-lysyl-[protein] + CO2</text>
        <dbReference type="Rhea" id="RHEA:12188"/>
        <dbReference type="Rhea" id="RHEA-COMP:10474"/>
        <dbReference type="Rhea" id="RHEA-COMP:20092"/>
        <dbReference type="ChEBI" id="CHEBI:15378"/>
        <dbReference type="ChEBI" id="CHEBI:16526"/>
        <dbReference type="ChEBI" id="CHEBI:16810"/>
        <dbReference type="ChEBI" id="CHEBI:83099"/>
        <dbReference type="ChEBI" id="CHEBI:83120"/>
        <dbReference type="EC" id="1.2.4.2"/>
    </reaction>
</comment>
<dbReference type="AlphaFoldDB" id="A0A0L0FYF8"/>
<accession>A0A0L0FYF8</accession>
<evidence type="ECO:0000256" key="1">
    <source>
        <dbReference type="ARBA" id="ARBA00001946"/>
    </source>
</evidence>
<proteinExistence type="inferred from homology"/>
<dbReference type="InterPro" id="IPR029061">
    <property type="entry name" value="THDP-binding"/>
</dbReference>
<dbReference type="Gene3D" id="3.40.50.11610">
    <property type="entry name" value="Multifunctional 2-oxoglutarate metabolism enzyme, C-terminal domain"/>
    <property type="match status" value="1"/>
</dbReference>